<evidence type="ECO:0000256" key="10">
    <source>
        <dbReference type="ARBA" id="ARBA00022989"/>
    </source>
</evidence>
<feature type="transmembrane region" description="Helical" evidence="13">
    <location>
        <begin position="187"/>
        <end position="212"/>
    </location>
</feature>
<dbReference type="RefSeq" id="WP_380696322.1">
    <property type="nucleotide sequence ID" value="NZ_JBHRYR010000003.1"/>
</dbReference>
<proteinExistence type="inferred from homology"/>
<evidence type="ECO:0000313" key="15">
    <source>
        <dbReference type="Proteomes" id="UP001595617"/>
    </source>
</evidence>
<keyword evidence="7 12" id="KW-0997">Cell inner membrane</keyword>
<feature type="transmembrane region" description="Helical" evidence="13">
    <location>
        <begin position="43"/>
        <end position="66"/>
    </location>
</feature>
<dbReference type="PIRSF" id="PIRSF002764">
    <property type="entry name" value="CcmB"/>
    <property type="match status" value="1"/>
</dbReference>
<comment type="similarity">
    <text evidence="3 12">Belongs to the CcmB/CycW/HelB family.</text>
</comment>
<comment type="function">
    <text evidence="1 12">Required for the export of heme to the periplasm for the biogenesis of c-type cytochromes.</text>
</comment>
<dbReference type="Proteomes" id="UP001595617">
    <property type="component" value="Unassembled WGS sequence"/>
</dbReference>
<name>A0ABV7ZYF8_9GAMM</name>
<dbReference type="Pfam" id="PF03379">
    <property type="entry name" value="CcmB"/>
    <property type="match status" value="1"/>
</dbReference>
<evidence type="ECO:0000256" key="12">
    <source>
        <dbReference type="PIRNR" id="PIRNR002764"/>
    </source>
</evidence>
<dbReference type="EMBL" id="JBHRYR010000003">
    <property type="protein sequence ID" value="MFC3853299.1"/>
    <property type="molecule type" value="Genomic_DNA"/>
</dbReference>
<evidence type="ECO:0000313" key="14">
    <source>
        <dbReference type="EMBL" id="MFC3853299.1"/>
    </source>
</evidence>
<dbReference type="InterPro" id="IPR026031">
    <property type="entry name" value="Cyt_c_CcmB_bac"/>
</dbReference>
<evidence type="ECO:0000256" key="9">
    <source>
        <dbReference type="ARBA" id="ARBA00022748"/>
    </source>
</evidence>
<dbReference type="NCBIfam" id="TIGR01190">
    <property type="entry name" value="ccmB"/>
    <property type="match status" value="1"/>
</dbReference>
<evidence type="ECO:0000256" key="2">
    <source>
        <dbReference type="ARBA" id="ARBA00004429"/>
    </source>
</evidence>
<dbReference type="InterPro" id="IPR003544">
    <property type="entry name" value="Cyt_c_biogenesis_CcmB"/>
</dbReference>
<protein>
    <recommendedName>
        <fullName evidence="4 12">Heme exporter protein B</fullName>
    </recommendedName>
</protein>
<evidence type="ECO:0000256" key="4">
    <source>
        <dbReference type="ARBA" id="ARBA00016452"/>
    </source>
</evidence>
<evidence type="ECO:0000256" key="13">
    <source>
        <dbReference type="SAM" id="Phobius"/>
    </source>
</evidence>
<dbReference type="PANTHER" id="PTHR30070">
    <property type="entry name" value="HEME EXPORTER PROTEIN B"/>
    <property type="match status" value="1"/>
</dbReference>
<dbReference type="PANTHER" id="PTHR30070:SF1">
    <property type="entry name" value="CYTOCHROME C BIOGENESIS B-RELATED"/>
    <property type="match status" value="1"/>
</dbReference>
<evidence type="ECO:0000256" key="7">
    <source>
        <dbReference type="ARBA" id="ARBA00022519"/>
    </source>
</evidence>
<comment type="caution">
    <text evidence="14">The sequence shown here is derived from an EMBL/GenBank/DDBJ whole genome shotgun (WGS) entry which is preliminary data.</text>
</comment>
<feature type="transmembrane region" description="Helical" evidence="13">
    <location>
        <begin position="18"/>
        <end position="37"/>
    </location>
</feature>
<sequence>MTLWQREILLAFRRRSELVNPLAFNVMVIALFPLAVTPDMQRLAILAPGILWVAALLSTLLSLDTLFRYDHADGGLEQMATRGTPLAYSVLAKVISHWLFTGLPLMLMSPLLGMMLGLPVRVMPLTMLVLALGTLTFSCIGSMGAALVVGLRRGGLLLSLLVLPLYIPVLIFGTGAIAAALLHMSYIAPLLFTAAIALFAVALTPWVAAGALRLSLND</sequence>
<keyword evidence="6 12" id="KW-1003">Cell membrane</keyword>
<evidence type="ECO:0000256" key="5">
    <source>
        <dbReference type="ARBA" id="ARBA00022448"/>
    </source>
</evidence>
<keyword evidence="9 12" id="KW-0201">Cytochrome c-type biogenesis</keyword>
<keyword evidence="10 13" id="KW-1133">Transmembrane helix</keyword>
<evidence type="ECO:0000256" key="8">
    <source>
        <dbReference type="ARBA" id="ARBA00022692"/>
    </source>
</evidence>
<reference evidence="15" key="1">
    <citation type="journal article" date="2019" name="Int. J. Syst. Evol. Microbiol.">
        <title>The Global Catalogue of Microorganisms (GCM) 10K type strain sequencing project: providing services to taxonomists for standard genome sequencing and annotation.</title>
        <authorList>
            <consortium name="The Broad Institute Genomics Platform"/>
            <consortium name="The Broad Institute Genome Sequencing Center for Infectious Disease"/>
            <person name="Wu L."/>
            <person name="Ma J."/>
        </authorList>
    </citation>
    <scope>NUCLEOTIDE SEQUENCE [LARGE SCALE GENOMIC DNA]</scope>
    <source>
        <strain evidence="15">IBRC 10765</strain>
    </source>
</reference>
<feature type="transmembrane region" description="Helical" evidence="13">
    <location>
        <begin position="156"/>
        <end position="181"/>
    </location>
</feature>
<evidence type="ECO:0000256" key="11">
    <source>
        <dbReference type="ARBA" id="ARBA00023136"/>
    </source>
</evidence>
<keyword evidence="11 12" id="KW-0472">Membrane</keyword>
<gene>
    <name evidence="14" type="primary">ccmB</name>
    <name evidence="14" type="ORF">ACFOOG_10690</name>
</gene>
<feature type="transmembrane region" description="Helical" evidence="13">
    <location>
        <begin position="86"/>
        <end position="107"/>
    </location>
</feature>
<evidence type="ECO:0000256" key="3">
    <source>
        <dbReference type="ARBA" id="ARBA00010544"/>
    </source>
</evidence>
<feature type="transmembrane region" description="Helical" evidence="13">
    <location>
        <begin position="127"/>
        <end position="149"/>
    </location>
</feature>
<evidence type="ECO:0000256" key="6">
    <source>
        <dbReference type="ARBA" id="ARBA00022475"/>
    </source>
</evidence>
<accession>A0ABV7ZYF8</accession>
<dbReference type="PRINTS" id="PR01414">
    <property type="entry name" value="CCMBBIOGNSIS"/>
</dbReference>
<organism evidence="14 15">
    <name type="scientific">Saccharospirillum mangrovi</name>
    <dbReference type="NCBI Taxonomy" id="2161747"/>
    <lineage>
        <taxon>Bacteria</taxon>
        <taxon>Pseudomonadati</taxon>
        <taxon>Pseudomonadota</taxon>
        <taxon>Gammaproteobacteria</taxon>
        <taxon>Oceanospirillales</taxon>
        <taxon>Saccharospirillaceae</taxon>
        <taxon>Saccharospirillum</taxon>
    </lineage>
</organism>
<evidence type="ECO:0000256" key="1">
    <source>
        <dbReference type="ARBA" id="ARBA00002442"/>
    </source>
</evidence>
<keyword evidence="5 12" id="KW-0813">Transport</keyword>
<keyword evidence="8 13" id="KW-0812">Transmembrane</keyword>
<keyword evidence="15" id="KW-1185">Reference proteome</keyword>
<comment type="subcellular location">
    <subcellularLocation>
        <location evidence="2">Cell inner membrane</location>
        <topology evidence="2">Multi-pass membrane protein</topology>
    </subcellularLocation>
</comment>